<dbReference type="PANTHER" id="PTHR16943">
    <property type="entry name" value="2-METHYLCITRATE DEHYDRATASE-RELATED"/>
    <property type="match status" value="1"/>
</dbReference>
<gene>
    <name evidence="4" type="ORF">FPZ12_021080</name>
</gene>
<dbReference type="Gene3D" id="3.30.1330.120">
    <property type="entry name" value="2-methylcitrate dehydratase PrpD"/>
    <property type="match status" value="1"/>
</dbReference>
<sequence length="486" mass="51281">MHKRAQGRCPTVTVQDLTDRHDKQRGEPTAAVHTAALGEFVSALTLDAVPEHVRAHAKLDILDTLGCALFGRGLPIADVLEKALQVGDSAGGATVWGGGSWRTSPATAAFVNGTLAHSFELDDLHHVAILHPGGTTLPATAAVAEVTGSGDGADLLTAHIAGLEVSSRVGLAVGVPLLMRGWHNNGVLGVFGAASGAARVQGLSAVQSQHAIGIAGSLACGLMAAQYGAMVKRAHAGNAAQVGVRAGLLAAQDFTGIEAIFEEPYGGFLSTFADDHVIDELSKDLGTRWETVNVGFKPYSSCGSTHSTVDTVLKLQREHGFRAGEITRVRVGASTATRDHVGWRYVPDQTITAQMNLSYAASVALIDGECFVDQFVDSRLRDPEILELASKFEITGDPEIDAGGRSHRHEVKVLVELADGRELRGHTDAAPGSAVHPLSPDTIRAKFMNLAGRRVGERNAAEILRTVENLEELTDLGVLWRLLANN</sequence>
<keyword evidence="5" id="KW-1185">Reference proteome</keyword>
<reference evidence="4" key="1">
    <citation type="submission" date="2019-09" db="EMBL/GenBank/DDBJ databases">
        <authorList>
            <person name="Teo W.F.A."/>
            <person name="Duangmal K."/>
        </authorList>
    </citation>
    <scope>NUCLEOTIDE SEQUENCE [LARGE SCALE GENOMIC DNA]</scope>
    <source>
        <strain evidence="4">K81G1</strain>
    </source>
</reference>
<evidence type="ECO:0000313" key="4">
    <source>
        <dbReference type="EMBL" id="KAA9159047.1"/>
    </source>
</evidence>
<feature type="domain" description="MmgE/PrpD C-terminal" evidence="3">
    <location>
        <begin position="299"/>
        <end position="471"/>
    </location>
</feature>
<accession>A0A5N0V2X0</accession>
<name>A0A5N0V2X0_9PSEU</name>
<dbReference type="Gene3D" id="1.10.4100.10">
    <property type="entry name" value="2-methylcitrate dehydratase PrpD"/>
    <property type="match status" value="1"/>
</dbReference>
<dbReference type="InterPro" id="IPR045336">
    <property type="entry name" value="MmgE_PrpD_N"/>
</dbReference>
<dbReference type="InterPro" id="IPR042188">
    <property type="entry name" value="MmgE/PrpD_sf_2"/>
</dbReference>
<comment type="similarity">
    <text evidence="1">Belongs to the PrpD family.</text>
</comment>
<dbReference type="InterPro" id="IPR005656">
    <property type="entry name" value="MmgE_PrpD"/>
</dbReference>
<feature type="domain" description="MmgE/PrpD N-terminal" evidence="2">
    <location>
        <begin position="36"/>
        <end position="274"/>
    </location>
</feature>
<evidence type="ECO:0000259" key="3">
    <source>
        <dbReference type="Pfam" id="PF19305"/>
    </source>
</evidence>
<evidence type="ECO:0000313" key="5">
    <source>
        <dbReference type="Proteomes" id="UP000319769"/>
    </source>
</evidence>
<dbReference type="InterPro" id="IPR036148">
    <property type="entry name" value="MmgE/PrpD_sf"/>
</dbReference>
<evidence type="ECO:0000256" key="1">
    <source>
        <dbReference type="ARBA" id="ARBA00006174"/>
    </source>
</evidence>
<evidence type="ECO:0000259" key="2">
    <source>
        <dbReference type="Pfam" id="PF03972"/>
    </source>
</evidence>
<dbReference type="SUPFAM" id="SSF103378">
    <property type="entry name" value="2-methylcitrate dehydratase PrpD"/>
    <property type="match status" value="1"/>
</dbReference>
<dbReference type="EMBL" id="VMNW02000031">
    <property type="protein sequence ID" value="KAA9159047.1"/>
    <property type="molecule type" value="Genomic_DNA"/>
</dbReference>
<dbReference type="Pfam" id="PF03972">
    <property type="entry name" value="MmgE_PrpD_N"/>
    <property type="match status" value="1"/>
</dbReference>
<comment type="caution">
    <text evidence="4">The sequence shown here is derived from an EMBL/GenBank/DDBJ whole genome shotgun (WGS) entry which is preliminary data.</text>
</comment>
<dbReference type="GO" id="GO:0016829">
    <property type="term" value="F:lyase activity"/>
    <property type="evidence" value="ECO:0007669"/>
    <property type="project" value="InterPro"/>
</dbReference>
<dbReference type="InterPro" id="IPR042183">
    <property type="entry name" value="MmgE/PrpD_sf_1"/>
</dbReference>
<dbReference type="Proteomes" id="UP000319769">
    <property type="component" value="Unassembled WGS sequence"/>
</dbReference>
<proteinExistence type="inferred from homology"/>
<protein>
    <submittedName>
        <fullName evidence="4">MmgE/PrpD family protein</fullName>
    </submittedName>
</protein>
<dbReference type="InterPro" id="IPR045337">
    <property type="entry name" value="MmgE_PrpD_C"/>
</dbReference>
<dbReference type="AlphaFoldDB" id="A0A5N0V2X0"/>
<dbReference type="OrthoDB" id="9797528at2"/>
<organism evidence="4 5">
    <name type="scientific">Amycolatopsis acidicola</name>
    <dbReference type="NCBI Taxonomy" id="2596893"/>
    <lineage>
        <taxon>Bacteria</taxon>
        <taxon>Bacillati</taxon>
        <taxon>Actinomycetota</taxon>
        <taxon>Actinomycetes</taxon>
        <taxon>Pseudonocardiales</taxon>
        <taxon>Pseudonocardiaceae</taxon>
        <taxon>Amycolatopsis</taxon>
    </lineage>
</organism>
<dbReference type="PANTHER" id="PTHR16943:SF8">
    <property type="entry name" value="2-METHYLCITRATE DEHYDRATASE"/>
    <property type="match status" value="1"/>
</dbReference>
<dbReference type="Pfam" id="PF19305">
    <property type="entry name" value="MmgE_PrpD_C"/>
    <property type="match status" value="1"/>
</dbReference>